<keyword evidence="5 6" id="KW-0046">Antibiotic resistance</keyword>
<evidence type="ECO:0000256" key="3">
    <source>
        <dbReference type="ARBA" id="ARBA00012865"/>
    </source>
</evidence>
<dbReference type="EC" id="3.5.2.6" evidence="3 6"/>
<evidence type="ECO:0000313" key="10">
    <source>
        <dbReference type="Proteomes" id="UP000054893"/>
    </source>
</evidence>
<dbReference type="Pfam" id="PF00144">
    <property type="entry name" value="Beta-lactamase"/>
    <property type="match status" value="1"/>
</dbReference>
<dbReference type="GO" id="GO:0030288">
    <property type="term" value="C:outer membrane-bounded periplasmic space"/>
    <property type="evidence" value="ECO:0007669"/>
    <property type="project" value="InterPro"/>
</dbReference>
<dbReference type="PROSITE" id="PS00336">
    <property type="entry name" value="BETA_LACTAMASE_C"/>
    <property type="match status" value="1"/>
</dbReference>
<evidence type="ECO:0000256" key="4">
    <source>
        <dbReference type="ARBA" id="ARBA00022801"/>
    </source>
</evidence>
<dbReference type="Gene3D" id="3.40.710.10">
    <property type="entry name" value="DD-peptidase/beta-lactamase superfamily"/>
    <property type="match status" value="1"/>
</dbReference>
<evidence type="ECO:0000256" key="1">
    <source>
        <dbReference type="ARBA" id="ARBA00001526"/>
    </source>
</evidence>
<feature type="signal peptide" evidence="7">
    <location>
        <begin position="1"/>
        <end position="24"/>
    </location>
</feature>
<dbReference type="RefSeq" id="WP_060857293.1">
    <property type="nucleotide sequence ID" value="NZ_FCOC02000014.1"/>
</dbReference>
<feature type="domain" description="Beta-lactamase-related" evidence="8">
    <location>
        <begin position="37"/>
        <end position="383"/>
    </location>
</feature>
<dbReference type="AlphaFoldDB" id="A0A158H698"/>
<reference evidence="9 10" key="1">
    <citation type="submission" date="2016-01" db="EMBL/GenBank/DDBJ databases">
        <authorList>
            <person name="Oliw E.H."/>
        </authorList>
    </citation>
    <scope>NUCLEOTIDE SEQUENCE [LARGE SCALE GENOMIC DNA]</scope>
    <source>
        <strain evidence="9">LMG 22029</strain>
    </source>
</reference>
<proteinExistence type="inferred from homology"/>
<dbReference type="GO" id="GO:0008800">
    <property type="term" value="F:beta-lactamase activity"/>
    <property type="evidence" value="ECO:0007669"/>
    <property type="project" value="UniProtKB-UniRule"/>
</dbReference>
<dbReference type="PANTHER" id="PTHR46825">
    <property type="entry name" value="D-ALANYL-D-ALANINE-CARBOXYPEPTIDASE/ENDOPEPTIDASE AMPH"/>
    <property type="match status" value="1"/>
</dbReference>
<dbReference type="InterPro" id="IPR001586">
    <property type="entry name" value="Beta-lactam_class-C_AS"/>
</dbReference>
<dbReference type="EMBL" id="FCOC02000014">
    <property type="protein sequence ID" value="SAL39828.1"/>
    <property type="molecule type" value="Genomic_DNA"/>
</dbReference>
<evidence type="ECO:0000313" key="9">
    <source>
        <dbReference type="EMBL" id="SAL39828.1"/>
    </source>
</evidence>
<dbReference type="Proteomes" id="UP000054893">
    <property type="component" value="Unassembled WGS sequence"/>
</dbReference>
<dbReference type="NCBIfam" id="NF033085">
    <property type="entry name" value="bla_class_C"/>
    <property type="match status" value="1"/>
</dbReference>
<dbReference type="GO" id="GO:0046677">
    <property type="term" value="P:response to antibiotic"/>
    <property type="evidence" value="ECO:0007669"/>
    <property type="project" value="UniProtKB-UniRule"/>
</dbReference>
<dbReference type="OrthoDB" id="5377431at2"/>
<dbReference type="PANTHER" id="PTHR46825:SF8">
    <property type="entry name" value="BETA-LACTAMASE-RELATED"/>
    <property type="match status" value="1"/>
</dbReference>
<dbReference type="InterPro" id="IPR001466">
    <property type="entry name" value="Beta-lactam-related"/>
</dbReference>
<sequence>MKLRAGRFIAAFVFSCAAAAMSHAAGTPQRGSIQEEVDAAIQPLMKQYAIAGMAVGIIADGKTHVFNYGVASVQTGKPVTRDTLFELGSVSKTFTATLAAEAQIDGDLSLSDHTSKYLPSLQNTPFGNVSLLNLGTHTPGGLPLQVPDNVNNIDQLLQYFRQWRPAYAAGTYRTYANPGIGMLGLITAKSMNQDFDALMTQHLFPALGMRNSYLTVPPARMKDYAQGYTKDNTPIRMKPGVLSSEAYGIKTTAADMLRFLQANMKMVALDPKLQRAIVDTHTGYFQAGPMTQDLIWEQYPYPVPLDALLKGNSPDMVLNATPVTEIKPAQPPSNDVWINKTGSTNGFGAYVAFVPQKQLGIVILANKNFPNDARVSAAYQIIESLANQKQTRATSP</sequence>
<evidence type="ECO:0000256" key="6">
    <source>
        <dbReference type="RuleBase" id="RU361140"/>
    </source>
</evidence>
<comment type="similarity">
    <text evidence="2 6">Belongs to the class-C beta-lactamase family.</text>
</comment>
<keyword evidence="4 6" id="KW-0378">Hydrolase</keyword>
<gene>
    <name evidence="9" type="ORF">AWB64_04202</name>
</gene>
<dbReference type="InterPro" id="IPR058136">
    <property type="entry name" value="AmpC"/>
</dbReference>
<dbReference type="InterPro" id="IPR012338">
    <property type="entry name" value="Beta-lactam/transpept-like"/>
</dbReference>
<evidence type="ECO:0000256" key="2">
    <source>
        <dbReference type="ARBA" id="ARBA00007840"/>
    </source>
</evidence>
<dbReference type="SUPFAM" id="SSF56601">
    <property type="entry name" value="beta-lactamase/transpeptidase-like"/>
    <property type="match status" value="1"/>
</dbReference>
<protein>
    <recommendedName>
        <fullName evidence="3 6">Beta-lactamase</fullName>
        <ecNumber evidence="3 6">3.5.2.6</ecNumber>
    </recommendedName>
</protein>
<name>A0A158H698_CABSO</name>
<dbReference type="InterPro" id="IPR050491">
    <property type="entry name" value="AmpC-like"/>
</dbReference>
<comment type="catalytic activity">
    <reaction evidence="1 6">
        <text>a beta-lactam + H2O = a substituted beta-amino acid</text>
        <dbReference type="Rhea" id="RHEA:20401"/>
        <dbReference type="ChEBI" id="CHEBI:15377"/>
        <dbReference type="ChEBI" id="CHEBI:35627"/>
        <dbReference type="ChEBI" id="CHEBI:140347"/>
        <dbReference type="EC" id="3.5.2.6"/>
    </reaction>
</comment>
<feature type="chain" id="PRO_5007810513" description="Beta-lactamase" evidence="7">
    <location>
        <begin position="25"/>
        <end position="396"/>
    </location>
</feature>
<evidence type="ECO:0000256" key="5">
    <source>
        <dbReference type="ARBA" id="ARBA00023251"/>
    </source>
</evidence>
<dbReference type="GO" id="GO:0017001">
    <property type="term" value="P:antibiotic catabolic process"/>
    <property type="evidence" value="ECO:0007669"/>
    <property type="project" value="InterPro"/>
</dbReference>
<keyword evidence="7" id="KW-0732">Signal</keyword>
<evidence type="ECO:0000256" key="7">
    <source>
        <dbReference type="SAM" id="SignalP"/>
    </source>
</evidence>
<accession>A0A158H698</accession>
<evidence type="ECO:0000259" key="8">
    <source>
        <dbReference type="Pfam" id="PF00144"/>
    </source>
</evidence>
<organism evidence="9 10">
    <name type="scientific">Caballeronia sordidicola</name>
    <name type="common">Burkholderia sordidicola</name>
    <dbReference type="NCBI Taxonomy" id="196367"/>
    <lineage>
        <taxon>Bacteria</taxon>
        <taxon>Pseudomonadati</taxon>
        <taxon>Pseudomonadota</taxon>
        <taxon>Betaproteobacteria</taxon>
        <taxon>Burkholderiales</taxon>
        <taxon>Burkholderiaceae</taxon>
        <taxon>Caballeronia</taxon>
    </lineage>
</organism>